<gene>
    <name evidence="2" type="ORF">M419DRAFT_7448</name>
</gene>
<feature type="compositionally biased region" description="Acidic residues" evidence="1">
    <location>
        <begin position="84"/>
        <end position="111"/>
    </location>
</feature>
<feature type="compositionally biased region" description="Low complexity" evidence="1">
    <location>
        <begin position="52"/>
        <end position="65"/>
    </location>
</feature>
<name>A0A024SDX8_HYPJR</name>
<dbReference type="KEGG" id="trr:M419DRAFT_7448"/>
<dbReference type="EMBL" id="KI911143">
    <property type="protein sequence ID" value="ETS03529.1"/>
    <property type="molecule type" value="Genomic_DNA"/>
</dbReference>
<feature type="region of interest" description="Disordered" evidence="1">
    <location>
        <begin position="52"/>
        <end position="111"/>
    </location>
</feature>
<protein>
    <submittedName>
        <fullName evidence="2">Uncharacterized protein</fullName>
    </submittedName>
</protein>
<evidence type="ECO:0000313" key="3">
    <source>
        <dbReference type="Proteomes" id="UP000024376"/>
    </source>
</evidence>
<accession>A0A024SDX8</accession>
<sequence length="111" mass="12910">MCHRQRLLSQELSLFNLANRHLPRELQQMLRCAVPAARPNAPAGHAMYSTHTHTRTTYSTTHTTYVPQASGGSKRKRGRQQHGDEEDDEQEEMVYPEDEEEEEEEEEDDEE</sequence>
<dbReference type="Proteomes" id="UP000024376">
    <property type="component" value="Unassembled WGS sequence"/>
</dbReference>
<reference evidence="3" key="1">
    <citation type="journal article" date="2013" name="Ind. Biotechnol.">
        <title>Comparative genomics analysis of Trichoderma reesei strains.</title>
        <authorList>
            <person name="Koike H."/>
            <person name="Aerts A."/>
            <person name="LaButti K."/>
            <person name="Grigoriev I.V."/>
            <person name="Baker S.E."/>
        </authorList>
    </citation>
    <scope>NUCLEOTIDE SEQUENCE [LARGE SCALE GENOMIC DNA]</scope>
    <source>
        <strain evidence="3">ATCC 56765 / BCRC 32924 / NRRL 11460 / Rut C-30</strain>
    </source>
</reference>
<evidence type="ECO:0000256" key="1">
    <source>
        <dbReference type="SAM" id="MobiDB-lite"/>
    </source>
</evidence>
<evidence type="ECO:0000313" key="2">
    <source>
        <dbReference type="EMBL" id="ETS03529.1"/>
    </source>
</evidence>
<dbReference type="AlphaFoldDB" id="A0A024SDX8"/>
<proteinExistence type="predicted"/>
<organism evidence="2 3">
    <name type="scientific">Hypocrea jecorina (strain ATCC 56765 / BCRC 32924 / NRRL 11460 / Rut C-30)</name>
    <name type="common">Trichoderma reesei</name>
    <dbReference type="NCBI Taxonomy" id="1344414"/>
    <lineage>
        <taxon>Eukaryota</taxon>
        <taxon>Fungi</taxon>
        <taxon>Dikarya</taxon>
        <taxon>Ascomycota</taxon>
        <taxon>Pezizomycotina</taxon>
        <taxon>Sordariomycetes</taxon>
        <taxon>Hypocreomycetidae</taxon>
        <taxon>Hypocreales</taxon>
        <taxon>Hypocreaceae</taxon>
        <taxon>Trichoderma</taxon>
    </lineage>
</organism>
<dbReference type="HOGENOM" id="CLU_2160219_0_0_1"/>